<dbReference type="EMBL" id="SAVA01000008">
    <property type="protein sequence ID" value="RWR50797.1"/>
    <property type="molecule type" value="Genomic_DNA"/>
</dbReference>
<keyword evidence="4" id="KW-1185">Reference proteome</keyword>
<evidence type="ECO:0000256" key="2">
    <source>
        <dbReference type="SAM" id="SignalP"/>
    </source>
</evidence>
<protein>
    <recommendedName>
        <fullName evidence="5">Lipoprotein</fullName>
    </recommendedName>
</protein>
<dbReference type="RefSeq" id="WP_113899013.1">
    <property type="nucleotide sequence ID" value="NZ_JBHSOM010000004.1"/>
</dbReference>
<gene>
    <name evidence="3" type="ORF">EOW66_14310</name>
</gene>
<sequence>MRRPLFAFLPAVLLAACAAGTLPPANPSRVTLLSDTLAVHFFDGSVCRADIRQAASGRFADCPQAMDYAVVVHHPSLAANTPLAPLFEPYATITLDRPADGRHWVWQTPQPGEGTHRSTPTSAIHYF</sequence>
<organism evidence="3 4">
    <name type="scientific">Paenirhodobacter huangdaonensis</name>
    <dbReference type="NCBI Taxonomy" id="2501515"/>
    <lineage>
        <taxon>Bacteria</taxon>
        <taxon>Pseudomonadati</taxon>
        <taxon>Pseudomonadota</taxon>
        <taxon>Alphaproteobacteria</taxon>
        <taxon>Rhodobacterales</taxon>
        <taxon>Rhodobacter group</taxon>
        <taxon>Paenirhodobacter</taxon>
    </lineage>
</organism>
<feature type="chain" id="PRO_5018701587" description="Lipoprotein" evidence="2">
    <location>
        <begin position="19"/>
        <end position="127"/>
    </location>
</feature>
<evidence type="ECO:0000313" key="4">
    <source>
        <dbReference type="Proteomes" id="UP000288071"/>
    </source>
</evidence>
<proteinExistence type="predicted"/>
<keyword evidence="2" id="KW-0732">Signal</keyword>
<evidence type="ECO:0000256" key="1">
    <source>
        <dbReference type="SAM" id="MobiDB-lite"/>
    </source>
</evidence>
<feature type="region of interest" description="Disordered" evidence="1">
    <location>
        <begin position="108"/>
        <end position="127"/>
    </location>
</feature>
<reference evidence="3 4" key="2">
    <citation type="submission" date="2019-01" db="EMBL/GenBank/DDBJ databases">
        <title>Sinorhodobacter populi sp. nov. isolated from the symptomatic bark tissue of Populus euramericana canker.</title>
        <authorList>
            <person name="Xu G."/>
        </authorList>
    </citation>
    <scope>NUCLEOTIDE SEQUENCE [LARGE SCALE GENOMIC DNA]</scope>
    <source>
        <strain evidence="3 4">CGMCC 1.12963</strain>
    </source>
</reference>
<evidence type="ECO:0000313" key="3">
    <source>
        <dbReference type="EMBL" id="RWR50797.1"/>
    </source>
</evidence>
<dbReference type="Proteomes" id="UP000288071">
    <property type="component" value="Unassembled WGS sequence"/>
</dbReference>
<comment type="caution">
    <text evidence="3">The sequence shown here is derived from an EMBL/GenBank/DDBJ whole genome shotgun (WGS) entry which is preliminary data.</text>
</comment>
<name>A0A3S3LBY5_9RHOB</name>
<feature type="compositionally biased region" description="Polar residues" evidence="1">
    <location>
        <begin position="117"/>
        <end position="127"/>
    </location>
</feature>
<dbReference type="PROSITE" id="PS51257">
    <property type="entry name" value="PROKAR_LIPOPROTEIN"/>
    <property type="match status" value="1"/>
</dbReference>
<reference evidence="4" key="1">
    <citation type="submission" date="2019-01" db="EMBL/GenBank/DDBJ databases">
        <title>Sinorhodobacter populi sp. nov. isolated from the symptomatic bark tissue of Populus euramericana canker.</title>
        <authorList>
            <person name="Li Y."/>
        </authorList>
    </citation>
    <scope>NUCLEOTIDE SEQUENCE [LARGE SCALE GENOMIC DNA]</scope>
    <source>
        <strain evidence="4">CGMCC 1.12963</strain>
    </source>
</reference>
<accession>A0A3S3LBY5</accession>
<feature type="signal peptide" evidence="2">
    <location>
        <begin position="1"/>
        <end position="18"/>
    </location>
</feature>
<evidence type="ECO:0008006" key="5">
    <source>
        <dbReference type="Google" id="ProtNLM"/>
    </source>
</evidence>
<dbReference type="AlphaFoldDB" id="A0A3S3LBY5"/>